<evidence type="ECO:0000313" key="3">
    <source>
        <dbReference type="Proteomes" id="UP000765509"/>
    </source>
</evidence>
<dbReference type="InterPro" id="IPR013103">
    <property type="entry name" value="RVT_2"/>
</dbReference>
<reference evidence="2" key="1">
    <citation type="submission" date="2021-03" db="EMBL/GenBank/DDBJ databases">
        <title>Draft genome sequence of rust myrtle Austropuccinia psidii MF-1, a brazilian biotype.</title>
        <authorList>
            <person name="Quecine M.C."/>
            <person name="Pachon D.M.R."/>
            <person name="Bonatelli M.L."/>
            <person name="Correr F.H."/>
            <person name="Franceschini L.M."/>
            <person name="Leite T.F."/>
            <person name="Margarido G.R.A."/>
            <person name="Almeida C.A."/>
            <person name="Ferrarezi J.A."/>
            <person name="Labate C.A."/>
        </authorList>
    </citation>
    <scope>NUCLEOTIDE SEQUENCE</scope>
    <source>
        <strain evidence="2">MF-1</strain>
    </source>
</reference>
<organism evidence="2 3">
    <name type="scientific">Austropuccinia psidii MF-1</name>
    <dbReference type="NCBI Taxonomy" id="1389203"/>
    <lineage>
        <taxon>Eukaryota</taxon>
        <taxon>Fungi</taxon>
        <taxon>Dikarya</taxon>
        <taxon>Basidiomycota</taxon>
        <taxon>Pucciniomycotina</taxon>
        <taxon>Pucciniomycetes</taxon>
        <taxon>Pucciniales</taxon>
        <taxon>Sphaerophragmiaceae</taxon>
        <taxon>Austropuccinia</taxon>
    </lineage>
</organism>
<dbReference type="OrthoDB" id="2796020at2759"/>
<sequence length="126" mass="14538">MQAINKELLKMKKLEVWSIEDSKTNDHPITTTWVFKVKRDHNNEVIEHKAWLCAQGFHQIEGLDYLNTFSPTGRISSLRLSISHAAAHGFQFHQMDAKSPFLNTPLDKDLTLKIPDRIDEDPKTKV</sequence>
<gene>
    <name evidence="2" type="ORF">O181_007006</name>
</gene>
<dbReference type="AlphaFoldDB" id="A0A9Q3GH88"/>
<evidence type="ECO:0000259" key="1">
    <source>
        <dbReference type="Pfam" id="PF07727"/>
    </source>
</evidence>
<dbReference type="Proteomes" id="UP000765509">
    <property type="component" value="Unassembled WGS sequence"/>
</dbReference>
<feature type="domain" description="Reverse transcriptase Ty1/copia-type" evidence="1">
    <location>
        <begin position="15"/>
        <end position="121"/>
    </location>
</feature>
<keyword evidence="3" id="KW-1185">Reference proteome</keyword>
<accession>A0A9Q3GH88</accession>
<protein>
    <recommendedName>
        <fullName evidence="1">Reverse transcriptase Ty1/copia-type domain-containing protein</fullName>
    </recommendedName>
</protein>
<evidence type="ECO:0000313" key="2">
    <source>
        <dbReference type="EMBL" id="MBW0467291.1"/>
    </source>
</evidence>
<name>A0A9Q3GH88_9BASI</name>
<proteinExistence type="predicted"/>
<dbReference type="Pfam" id="PF07727">
    <property type="entry name" value="RVT_2"/>
    <property type="match status" value="1"/>
</dbReference>
<dbReference type="EMBL" id="AVOT02001544">
    <property type="protein sequence ID" value="MBW0467291.1"/>
    <property type="molecule type" value="Genomic_DNA"/>
</dbReference>
<comment type="caution">
    <text evidence="2">The sequence shown here is derived from an EMBL/GenBank/DDBJ whole genome shotgun (WGS) entry which is preliminary data.</text>
</comment>